<gene>
    <name evidence="2" type="ORF">B9W14_09000</name>
</gene>
<dbReference type="PANTHER" id="PTHR35024">
    <property type="entry name" value="HYPOTHETICAL CYTOSOLIC PROTEIN"/>
    <property type="match status" value="1"/>
</dbReference>
<name>A0A2U8DPJ3_9CLOT</name>
<comment type="similarity">
    <text evidence="1">Belongs to the bactofilin family.</text>
</comment>
<keyword evidence="3" id="KW-1185">Reference proteome</keyword>
<dbReference type="Pfam" id="PF04519">
    <property type="entry name" value="Bactofilin"/>
    <property type="match status" value="1"/>
</dbReference>
<evidence type="ECO:0000313" key="3">
    <source>
        <dbReference type="Proteomes" id="UP000244910"/>
    </source>
</evidence>
<proteinExistence type="inferred from homology"/>
<dbReference type="PANTHER" id="PTHR35024:SF4">
    <property type="entry name" value="POLYMER-FORMING CYTOSKELETAL PROTEIN"/>
    <property type="match status" value="1"/>
</dbReference>
<dbReference type="InterPro" id="IPR007607">
    <property type="entry name" value="BacA/B"/>
</dbReference>
<dbReference type="EMBL" id="CP020953">
    <property type="protein sequence ID" value="AWI04623.1"/>
    <property type="molecule type" value="Genomic_DNA"/>
</dbReference>
<dbReference type="KEGG" id="cdrk:B9W14_09000"/>
<dbReference type="AlphaFoldDB" id="A0A2U8DPJ3"/>
<organism evidence="2 3">
    <name type="scientific">Clostridium drakei</name>
    <dbReference type="NCBI Taxonomy" id="332101"/>
    <lineage>
        <taxon>Bacteria</taxon>
        <taxon>Bacillati</taxon>
        <taxon>Bacillota</taxon>
        <taxon>Clostridia</taxon>
        <taxon>Eubacteriales</taxon>
        <taxon>Clostridiaceae</taxon>
        <taxon>Clostridium</taxon>
    </lineage>
</organism>
<dbReference type="OrthoDB" id="1730007at2"/>
<sequence length="258" mass="27693">MCRRVKIKNKFIMKGSFKMEEKLIDMKISGSGKISGGRYNEVKISGSAKVEGDIECYNYKCSGSSIASGNVKAETVGISGSTKIMGDLDTDEISVSGSSSILGNVDARKVKISGSTDIGGSLHTEDIQISGSVSIDGDCEAENFHARGGFKIGGLLNAGNIDIEMYGSCKVKDIGGENIKVRLGRGHFFVKMLNLFMNNKGLEASTIEGDDIFLENTTAKIVRGNNVTIGDNCNIETVEYRNEINIDSTSKTVCKKID</sequence>
<reference evidence="3" key="1">
    <citation type="submission" date="2017-04" db="EMBL/GenBank/DDBJ databases">
        <authorList>
            <person name="Song Y."/>
            <person name="Cho B.-K."/>
        </authorList>
    </citation>
    <scope>NUCLEOTIDE SEQUENCE [LARGE SCALE GENOMIC DNA]</scope>
    <source>
        <strain evidence="3">SL1</strain>
    </source>
</reference>
<protein>
    <submittedName>
        <fullName evidence="2">Cell shape determination protein CcmA</fullName>
    </submittedName>
</protein>
<accession>A0A2U8DPJ3</accession>
<evidence type="ECO:0000313" key="2">
    <source>
        <dbReference type="EMBL" id="AWI04623.1"/>
    </source>
</evidence>
<dbReference type="Proteomes" id="UP000244910">
    <property type="component" value="Chromosome"/>
</dbReference>
<evidence type="ECO:0000256" key="1">
    <source>
        <dbReference type="ARBA" id="ARBA00044755"/>
    </source>
</evidence>